<name>A0A9P4HPX4_9PEZI</name>
<feature type="compositionally biased region" description="Low complexity" evidence="1">
    <location>
        <begin position="137"/>
        <end position="147"/>
    </location>
</feature>
<proteinExistence type="predicted"/>
<evidence type="ECO:0000313" key="2">
    <source>
        <dbReference type="EMBL" id="KAF2084492.1"/>
    </source>
</evidence>
<organism evidence="2 3">
    <name type="scientific">Saccharata proteae CBS 121410</name>
    <dbReference type="NCBI Taxonomy" id="1314787"/>
    <lineage>
        <taxon>Eukaryota</taxon>
        <taxon>Fungi</taxon>
        <taxon>Dikarya</taxon>
        <taxon>Ascomycota</taxon>
        <taxon>Pezizomycotina</taxon>
        <taxon>Dothideomycetes</taxon>
        <taxon>Dothideomycetes incertae sedis</taxon>
        <taxon>Botryosphaeriales</taxon>
        <taxon>Saccharataceae</taxon>
        <taxon>Saccharata</taxon>
    </lineage>
</organism>
<reference evidence="2" key="1">
    <citation type="journal article" date="2020" name="Stud. Mycol.">
        <title>101 Dothideomycetes genomes: a test case for predicting lifestyles and emergence of pathogens.</title>
        <authorList>
            <person name="Haridas S."/>
            <person name="Albert R."/>
            <person name="Binder M."/>
            <person name="Bloem J."/>
            <person name="Labutti K."/>
            <person name="Salamov A."/>
            <person name="Andreopoulos B."/>
            <person name="Baker S."/>
            <person name="Barry K."/>
            <person name="Bills G."/>
            <person name="Bluhm B."/>
            <person name="Cannon C."/>
            <person name="Castanera R."/>
            <person name="Culley D."/>
            <person name="Daum C."/>
            <person name="Ezra D."/>
            <person name="Gonzalez J."/>
            <person name="Henrissat B."/>
            <person name="Kuo A."/>
            <person name="Liang C."/>
            <person name="Lipzen A."/>
            <person name="Lutzoni F."/>
            <person name="Magnuson J."/>
            <person name="Mondo S."/>
            <person name="Nolan M."/>
            <person name="Ohm R."/>
            <person name="Pangilinan J."/>
            <person name="Park H.-J."/>
            <person name="Ramirez L."/>
            <person name="Alfaro M."/>
            <person name="Sun H."/>
            <person name="Tritt A."/>
            <person name="Yoshinaga Y."/>
            <person name="Zwiers L.-H."/>
            <person name="Turgeon B."/>
            <person name="Goodwin S."/>
            <person name="Spatafora J."/>
            <person name="Crous P."/>
            <person name="Grigoriev I."/>
        </authorList>
    </citation>
    <scope>NUCLEOTIDE SEQUENCE</scope>
    <source>
        <strain evidence="2">CBS 121410</strain>
    </source>
</reference>
<gene>
    <name evidence="2" type="ORF">K490DRAFT_59471</name>
</gene>
<feature type="compositionally biased region" description="Low complexity" evidence="1">
    <location>
        <begin position="83"/>
        <end position="103"/>
    </location>
</feature>
<dbReference type="Proteomes" id="UP000799776">
    <property type="component" value="Unassembled WGS sequence"/>
</dbReference>
<evidence type="ECO:0000313" key="3">
    <source>
        <dbReference type="Proteomes" id="UP000799776"/>
    </source>
</evidence>
<dbReference type="AlphaFoldDB" id="A0A9P4HPX4"/>
<evidence type="ECO:0000256" key="1">
    <source>
        <dbReference type="SAM" id="MobiDB-lite"/>
    </source>
</evidence>
<accession>A0A9P4HPX4</accession>
<keyword evidence="3" id="KW-1185">Reference proteome</keyword>
<feature type="region of interest" description="Disordered" evidence="1">
    <location>
        <begin position="41"/>
        <end position="147"/>
    </location>
</feature>
<sequence length="147" mass="16238">MAHSAEAMQLSERDLQKIIFPTCFCNICLAVMYVEPISGTPRRPSHPTGQKHSSHQKRPVDVVHHTVTIHHRRQASTHARNQSIAFAPATASSATHSHATQSLHRPETYIPHADAPHHAPQQLSTQHSAHRPPPSPSRAARPLPTRA</sequence>
<protein>
    <submittedName>
        <fullName evidence="2">Uncharacterized protein</fullName>
    </submittedName>
</protein>
<dbReference type="EMBL" id="ML978740">
    <property type="protein sequence ID" value="KAF2084492.1"/>
    <property type="molecule type" value="Genomic_DNA"/>
</dbReference>
<comment type="caution">
    <text evidence="2">The sequence shown here is derived from an EMBL/GenBank/DDBJ whole genome shotgun (WGS) entry which is preliminary data.</text>
</comment>